<evidence type="ECO:0000313" key="3">
    <source>
        <dbReference type="Proteomes" id="UP000501690"/>
    </source>
</evidence>
<proteinExistence type="predicted"/>
<reference evidence="2 3" key="1">
    <citation type="submission" date="2019-04" db="EMBL/GenBank/DDBJ databases">
        <title>An improved genome assembly and genetic linkage map for asparagus bean, Vigna unguiculata ssp. sesquipedialis.</title>
        <authorList>
            <person name="Xia Q."/>
            <person name="Zhang R."/>
            <person name="Dong Y."/>
        </authorList>
    </citation>
    <scope>NUCLEOTIDE SEQUENCE [LARGE SCALE GENOMIC DNA]</scope>
    <source>
        <tissue evidence="2">Leaf</tissue>
    </source>
</reference>
<protein>
    <submittedName>
        <fullName evidence="2">Uncharacterized protein</fullName>
    </submittedName>
</protein>
<evidence type="ECO:0000313" key="2">
    <source>
        <dbReference type="EMBL" id="QCD94190.1"/>
    </source>
</evidence>
<evidence type="ECO:0000256" key="1">
    <source>
        <dbReference type="SAM" id="MobiDB-lite"/>
    </source>
</evidence>
<dbReference type="AlphaFoldDB" id="A0A4D6M039"/>
<dbReference type="Proteomes" id="UP000501690">
    <property type="component" value="Linkage Group LG5"/>
</dbReference>
<keyword evidence="3" id="KW-1185">Reference proteome</keyword>
<dbReference type="EMBL" id="CP039349">
    <property type="protein sequence ID" value="QCD94190.1"/>
    <property type="molecule type" value="Genomic_DNA"/>
</dbReference>
<name>A0A4D6M039_VIGUN</name>
<gene>
    <name evidence="2" type="ORF">DEO72_LG5g2270</name>
</gene>
<feature type="region of interest" description="Disordered" evidence="1">
    <location>
        <begin position="36"/>
        <end position="81"/>
    </location>
</feature>
<accession>A0A4D6M039</accession>
<organism evidence="2 3">
    <name type="scientific">Vigna unguiculata</name>
    <name type="common">Cowpea</name>
    <dbReference type="NCBI Taxonomy" id="3917"/>
    <lineage>
        <taxon>Eukaryota</taxon>
        <taxon>Viridiplantae</taxon>
        <taxon>Streptophyta</taxon>
        <taxon>Embryophyta</taxon>
        <taxon>Tracheophyta</taxon>
        <taxon>Spermatophyta</taxon>
        <taxon>Magnoliopsida</taxon>
        <taxon>eudicotyledons</taxon>
        <taxon>Gunneridae</taxon>
        <taxon>Pentapetalae</taxon>
        <taxon>rosids</taxon>
        <taxon>fabids</taxon>
        <taxon>Fabales</taxon>
        <taxon>Fabaceae</taxon>
        <taxon>Papilionoideae</taxon>
        <taxon>50 kb inversion clade</taxon>
        <taxon>NPAAA clade</taxon>
        <taxon>indigoferoid/millettioid clade</taxon>
        <taxon>Phaseoleae</taxon>
        <taxon>Vigna</taxon>
    </lineage>
</organism>
<sequence>MSLWEEANELCQTLENNEDKSHTASAKFIIFYEQGSQSDGDTDSAGDLKGSGDGQHIALGVNSEGERRPDRSVVSNDSTKSDFALDDHDVAEVDIPWEEISLGECIRLGINCTLLYKN</sequence>